<keyword evidence="1" id="KW-0813">Transport</keyword>
<evidence type="ECO:0000313" key="4">
    <source>
        <dbReference type="EMBL" id="KRX06126.1"/>
    </source>
</evidence>
<dbReference type="CDD" id="cd00038">
    <property type="entry name" value="CAP_ED"/>
    <property type="match status" value="1"/>
</dbReference>
<comment type="caution">
    <text evidence="4">The sequence shown here is derived from an EMBL/GenBank/DDBJ whole genome shotgun (WGS) entry which is preliminary data.</text>
</comment>
<dbReference type="InterPro" id="IPR014710">
    <property type="entry name" value="RmlC-like_jellyroll"/>
</dbReference>
<keyword evidence="2" id="KW-0812">Transmembrane</keyword>
<feature type="transmembrane region" description="Helical" evidence="2">
    <location>
        <begin position="55"/>
        <end position="80"/>
    </location>
</feature>
<dbReference type="InParanoid" id="A0A0V0QV88"/>
<dbReference type="AlphaFoldDB" id="A0A0V0QV88"/>
<dbReference type="InterPro" id="IPR018490">
    <property type="entry name" value="cNMP-bd_dom_sf"/>
</dbReference>
<dbReference type="PRINTS" id="PR01463">
    <property type="entry name" value="EAGCHANLFMLY"/>
</dbReference>
<keyword evidence="1" id="KW-0407">Ion channel</keyword>
<dbReference type="Pfam" id="PF00027">
    <property type="entry name" value="cNMP_binding"/>
    <property type="match status" value="1"/>
</dbReference>
<proteinExistence type="predicted"/>
<evidence type="ECO:0000313" key="5">
    <source>
        <dbReference type="Proteomes" id="UP000054937"/>
    </source>
</evidence>
<reference evidence="4 5" key="1">
    <citation type="journal article" date="2015" name="Sci. Rep.">
        <title>Genome of the facultative scuticociliatosis pathogen Pseudocohnilembus persalinus provides insight into its virulence through horizontal gene transfer.</title>
        <authorList>
            <person name="Xiong J."/>
            <person name="Wang G."/>
            <person name="Cheng J."/>
            <person name="Tian M."/>
            <person name="Pan X."/>
            <person name="Warren A."/>
            <person name="Jiang C."/>
            <person name="Yuan D."/>
            <person name="Miao W."/>
        </authorList>
    </citation>
    <scope>NUCLEOTIDE SEQUENCE [LARGE SCALE GENOMIC DNA]</scope>
    <source>
        <strain evidence="4">36N120E</strain>
    </source>
</reference>
<keyword evidence="2" id="KW-0472">Membrane</keyword>
<dbReference type="SUPFAM" id="SSF51206">
    <property type="entry name" value="cAMP-binding domain-like"/>
    <property type="match status" value="1"/>
</dbReference>
<dbReference type="OrthoDB" id="298869at2759"/>
<dbReference type="Gene3D" id="2.60.120.10">
    <property type="entry name" value="Jelly Rolls"/>
    <property type="match status" value="1"/>
</dbReference>
<sequence length="415" mass="49032">MIAKSKQFEKNTWVYWWGVDPADTWQIYLSSTYWSIQTLTAVGFGDITAHNTTEMIFIIIWTCFGAGFYSYTVGSLATVISRGDTRSQKLSNDKLIMDEFCDYTNLPLYFKSEIRDALKHNKKKSIINLQEKEDFFETIPDHLKYQISENMLSEFKDKIPFLEDKNELFIANFLTFLTPASFKAGEYVYKKGEHANTIYFLIKGRVNYIVGNQGLCFKTLPQKSYFGEIECFRVCLRLFSVQCQTNCDLMCIERDQLNQLLQKYKQIKNQMIMISKEKELKIQENLQKISKFQYVYQTSSFWKQREKLTNREMFKKIQQRKNSQMPVQNSQNQSKIIFREIDESNMSRIKEEDYEDSQISALRLQRMDQSQVNLNKDQQQLQEEVSIDQKSQLIEEQSHFGNLNKEGQLKLDLTN</sequence>
<protein>
    <submittedName>
        <fullName evidence="4">Cyclic nucleotide-binding protein</fullName>
    </submittedName>
</protein>
<dbReference type="GO" id="GO:0005249">
    <property type="term" value="F:voltage-gated potassium channel activity"/>
    <property type="evidence" value="ECO:0007669"/>
    <property type="project" value="InterPro"/>
</dbReference>
<organism evidence="4 5">
    <name type="scientific">Pseudocohnilembus persalinus</name>
    <name type="common">Ciliate</name>
    <dbReference type="NCBI Taxonomy" id="266149"/>
    <lineage>
        <taxon>Eukaryota</taxon>
        <taxon>Sar</taxon>
        <taxon>Alveolata</taxon>
        <taxon>Ciliophora</taxon>
        <taxon>Intramacronucleata</taxon>
        <taxon>Oligohymenophorea</taxon>
        <taxon>Scuticociliatia</taxon>
        <taxon>Philasterida</taxon>
        <taxon>Pseudocohnilembidae</taxon>
        <taxon>Pseudocohnilembus</taxon>
    </lineage>
</organism>
<dbReference type="PROSITE" id="PS50042">
    <property type="entry name" value="CNMP_BINDING_3"/>
    <property type="match status" value="1"/>
</dbReference>
<evidence type="ECO:0000259" key="3">
    <source>
        <dbReference type="PROSITE" id="PS50042"/>
    </source>
</evidence>
<dbReference type="OMA" id="EHANTIY"/>
<evidence type="ECO:0000256" key="2">
    <source>
        <dbReference type="SAM" id="Phobius"/>
    </source>
</evidence>
<accession>A0A0V0QV88</accession>
<name>A0A0V0QV88_PSEPJ</name>
<dbReference type="InterPro" id="IPR003938">
    <property type="entry name" value="K_chnl_volt-dep_EAG/ELK/ERG"/>
</dbReference>
<dbReference type="Proteomes" id="UP000054937">
    <property type="component" value="Unassembled WGS sequence"/>
</dbReference>
<dbReference type="Gene3D" id="1.10.287.70">
    <property type="match status" value="1"/>
</dbReference>
<keyword evidence="2" id="KW-1133">Transmembrane helix</keyword>
<dbReference type="Pfam" id="PF07885">
    <property type="entry name" value="Ion_trans_2"/>
    <property type="match status" value="1"/>
</dbReference>
<gene>
    <name evidence="4" type="ORF">PPERSA_00006</name>
</gene>
<keyword evidence="5" id="KW-1185">Reference proteome</keyword>
<dbReference type="GO" id="GO:0016020">
    <property type="term" value="C:membrane"/>
    <property type="evidence" value="ECO:0007669"/>
    <property type="project" value="InterPro"/>
</dbReference>
<dbReference type="SUPFAM" id="SSF81324">
    <property type="entry name" value="Voltage-gated potassium channels"/>
    <property type="match status" value="1"/>
</dbReference>
<feature type="domain" description="Cyclic nucleotide-binding" evidence="3">
    <location>
        <begin position="161"/>
        <end position="272"/>
    </location>
</feature>
<keyword evidence="1" id="KW-0406">Ion transport</keyword>
<dbReference type="PANTHER" id="PTHR47823">
    <property type="entry name" value="ION_TRANS DOMAIN-CONTAINING PROTEIN"/>
    <property type="match status" value="1"/>
</dbReference>
<dbReference type="PANTHER" id="PTHR47823:SF9">
    <property type="entry name" value="CHROMOSOME UNDETERMINED SCAFFOLD_10, WHOLE GENOME SHOTGUN SEQUENCE"/>
    <property type="match status" value="1"/>
</dbReference>
<dbReference type="InterPro" id="IPR013099">
    <property type="entry name" value="K_chnl_dom"/>
</dbReference>
<evidence type="ECO:0000256" key="1">
    <source>
        <dbReference type="ARBA" id="ARBA00023303"/>
    </source>
</evidence>
<dbReference type="InterPro" id="IPR000595">
    <property type="entry name" value="cNMP-bd_dom"/>
</dbReference>
<dbReference type="SMART" id="SM00100">
    <property type="entry name" value="cNMP"/>
    <property type="match status" value="1"/>
</dbReference>
<dbReference type="EMBL" id="LDAU01000100">
    <property type="protein sequence ID" value="KRX06126.1"/>
    <property type="molecule type" value="Genomic_DNA"/>
</dbReference>